<name>A0AAE0IX88_9PEZI</name>
<evidence type="ECO:0000256" key="1">
    <source>
        <dbReference type="SAM" id="MobiDB-lite"/>
    </source>
</evidence>
<organism evidence="2 3">
    <name type="scientific">Cercophora scortea</name>
    <dbReference type="NCBI Taxonomy" id="314031"/>
    <lineage>
        <taxon>Eukaryota</taxon>
        <taxon>Fungi</taxon>
        <taxon>Dikarya</taxon>
        <taxon>Ascomycota</taxon>
        <taxon>Pezizomycotina</taxon>
        <taxon>Sordariomycetes</taxon>
        <taxon>Sordariomycetidae</taxon>
        <taxon>Sordariales</taxon>
        <taxon>Lasiosphaeriaceae</taxon>
        <taxon>Cercophora</taxon>
    </lineage>
</organism>
<keyword evidence="3" id="KW-1185">Reference proteome</keyword>
<evidence type="ECO:0000313" key="3">
    <source>
        <dbReference type="Proteomes" id="UP001286456"/>
    </source>
</evidence>
<evidence type="ECO:0000313" key="2">
    <source>
        <dbReference type="EMBL" id="KAK3332902.1"/>
    </source>
</evidence>
<reference evidence="2" key="1">
    <citation type="journal article" date="2023" name="Mol. Phylogenet. Evol.">
        <title>Genome-scale phylogeny and comparative genomics of the fungal order Sordariales.</title>
        <authorList>
            <person name="Hensen N."/>
            <person name="Bonometti L."/>
            <person name="Westerberg I."/>
            <person name="Brannstrom I.O."/>
            <person name="Guillou S."/>
            <person name="Cros-Aarteil S."/>
            <person name="Calhoun S."/>
            <person name="Haridas S."/>
            <person name="Kuo A."/>
            <person name="Mondo S."/>
            <person name="Pangilinan J."/>
            <person name="Riley R."/>
            <person name="LaButti K."/>
            <person name="Andreopoulos B."/>
            <person name="Lipzen A."/>
            <person name="Chen C."/>
            <person name="Yan M."/>
            <person name="Daum C."/>
            <person name="Ng V."/>
            <person name="Clum A."/>
            <person name="Steindorff A."/>
            <person name="Ohm R.A."/>
            <person name="Martin F."/>
            <person name="Silar P."/>
            <person name="Natvig D.O."/>
            <person name="Lalanne C."/>
            <person name="Gautier V."/>
            <person name="Ament-Velasquez S.L."/>
            <person name="Kruys A."/>
            <person name="Hutchinson M.I."/>
            <person name="Powell A.J."/>
            <person name="Barry K."/>
            <person name="Miller A.N."/>
            <person name="Grigoriev I.V."/>
            <person name="Debuchy R."/>
            <person name="Gladieux P."/>
            <person name="Hiltunen Thoren M."/>
            <person name="Johannesson H."/>
        </authorList>
    </citation>
    <scope>NUCLEOTIDE SEQUENCE</scope>
    <source>
        <strain evidence="2">SMH4131-1</strain>
    </source>
</reference>
<dbReference type="EMBL" id="JAUEPO010000002">
    <property type="protein sequence ID" value="KAK3332902.1"/>
    <property type="molecule type" value="Genomic_DNA"/>
</dbReference>
<dbReference type="Proteomes" id="UP001286456">
    <property type="component" value="Unassembled WGS sequence"/>
</dbReference>
<accession>A0AAE0IX88</accession>
<sequence length="73" mass="7633">MPTAQAPEQQAPMEAVASDEAATSRSAHGRIVVTQPSNEPRPQYDSDVSMRGGGMNLGCTCCDGSCSFHKACC</sequence>
<protein>
    <submittedName>
        <fullName evidence="2">Uncharacterized protein</fullName>
    </submittedName>
</protein>
<feature type="region of interest" description="Disordered" evidence="1">
    <location>
        <begin position="1"/>
        <end position="49"/>
    </location>
</feature>
<reference evidence="2" key="2">
    <citation type="submission" date="2023-06" db="EMBL/GenBank/DDBJ databases">
        <authorList>
            <consortium name="Lawrence Berkeley National Laboratory"/>
            <person name="Haridas S."/>
            <person name="Hensen N."/>
            <person name="Bonometti L."/>
            <person name="Westerberg I."/>
            <person name="Brannstrom I.O."/>
            <person name="Guillou S."/>
            <person name="Cros-Aarteil S."/>
            <person name="Calhoun S."/>
            <person name="Kuo A."/>
            <person name="Mondo S."/>
            <person name="Pangilinan J."/>
            <person name="Riley R."/>
            <person name="Labutti K."/>
            <person name="Andreopoulos B."/>
            <person name="Lipzen A."/>
            <person name="Chen C."/>
            <person name="Yanf M."/>
            <person name="Daum C."/>
            <person name="Ng V."/>
            <person name="Clum A."/>
            <person name="Steindorff A."/>
            <person name="Ohm R."/>
            <person name="Martin F."/>
            <person name="Silar P."/>
            <person name="Natvig D."/>
            <person name="Lalanne C."/>
            <person name="Gautier V."/>
            <person name="Ament-Velasquez S.L."/>
            <person name="Kruys A."/>
            <person name="Hutchinson M.I."/>
            <person name="Powell A.J."/>
            <person name="Barry K."/>
            <person name="Miller A.N."/>
            <person name="Grigoriev I.V."/>
            <person name="Debuchy R."/>
            <person name="Gladieux P."/>
            <person name="Thoren M.H."/>
            <person name="Johannesson H."/>
        </authorList>
    </citation>
    <scope>NUCLEOTIDE SEQUENCE</scope>
    <source>
        <strain evidence="2">SMH4131-1</strain>
    </source>
</reference>
<gene>
    <name evidence="2" type="ORF">B0T19DRAFT_439703</name>
</gene>
<dbReference type="AlphaFoldDB" id="A0AAE0IX88"/>
<proteinExistence type="predicted"/>
<feature type="compositionally biased region" description="Low complexity" evidence="1">
    <location>
        <begin position="1"/>
        <end position="16"/>
    </location>
</feature>
<comment type="caution">
    <text evidence="2">The sequence shown here is derived from an EMBL/GenBank/DDBJ whole genome shotgun (WGS) entry which is preliminary data.</text>
</comment>